<keyword evidence="5 6" id="KW-0472">Membrane</keyword>
<evidence type="ECO:0000256" key="3">
    <source>
        <dbReference type="ARBA" id="ARBA00022692"/>
    </source>
</evidence>
<feature type="transmembrane region" description="Helical" evidence="6">
    <location>
        <begin position="114"/>
        <end position="133"/>
    </location>
</feature>
<dbReference type="GO" id="GO:0022857">
    <property type="term" value="F:transmembrane transporter activity"/>
    <property type="evidence" value="ECO:0007669"/>
    <property type="project" value="InterPro"/>
</dbReference>
<evidence type="ECO:0000259" key="7">
    <source>
        <dbReference type="PROSITE" id="PS50850"/>
    </source>
</evidence>
<evidence type="ECO:0000256" key="4">
    <source>
        <dbReference type="ARBA" id="ARBA00022989"/>
    </source>
</evidence>
<dbReference type="KEGG" id="pzu:PHZ_c2095"/>
<feature type="transmembrane region" description="Helical" evidence="6">
    <location>
        <begin position="12"/>
        <end position="29"/>
    </location>
</feature>
<name>B4RE73_PHEZH</name>
<dbReference type="InterPro" id="IPR036259">
    <property type="entry name" value="MFS_trans_sf"/>
</dbReference>
<dbReference type="Proteomes" id="UP000001868">
    <property type="component" value="Chromosome"/>
</dbReference>
<dbReference type="CDD" id="cd17328">
    <property type="entry name" value="MFS_spinster_like"/>
    <property type="match status" value="1"/>
</dbReference>
<evidence type="ECO:0000313" key="9">
    <source>
        <dbReference type="Proteomes" id="UP000001868"/>
    </source>
</evidence>
<dbReference type="GO" id="GO:0016020">
    <property type="term" value="C:membrane"/>
    <property type="evidence" value="ECO:0007669"/>
    <property type="project" value="UniProtKB-SubCell"/>
</dbReference>
<dbReference type="Pfam" id="PF07690">
    <property type="entry name" value="MFS_1"/>
    <property type="match status" value="1"/>
</dbReference>
<dbReference type="PANTHER" id="PTHR23505">
    <property type="entry name" value="SPINSTER"/>
    <property type="match status" value="1"/>
</dbReference>
<feature type="transmembrane region" description="Helical" evidence="6">
    <location>
        <begin position="397"/>
        <end position="415"/>
    </location>
</feature>
<feature type="transmembrane region" description="Helical" evidence="6">
    <location>
        <begin position="52"/>
        <end position="75"/>
    </location>
</feature>
<feature type="transmembrane region" description="Helical" evidence="6">
    <location>
        <begin position="264"/>
        <end position="283"/>
    </location>
</feature>
<dbReference type="InterPro" id="IPR020846">
    <property type="entry name" value="MFS_dom"/>
</dbReference>
<sequence length="424" mass="44834">MAQDARAASGGYRIVVLAILILAYTFNFLDRQILGILAGPIKQELGLTDSQLGLMGGLAFALFYTGLGIPIAWLADRWSRTWIMTGALALWSGFTALCGLAGGFWQLFLCRMGVGVGEAGGVAPAYSLIADYFPKEQRARALAAYSFGIPIGSALGILFGGLIAHAIDWRAAFIVVGLAGVALAPIFRLVVKEPPRGAMEGPAAPIPAGAAPPRGGIGRLLAKPAFWLISLGAAASSVCGYGVAFWLPSFFERSLGMNLVDRSLFLGSMTLVGGVAGVWLGGWLGDRLGRARPAFYLLVPAAAFLVALPCFFLAIQAQNLWLAFVLFLIPTGLNLVWLGPVITAVQHLVAPAERSTASACFLFVNNLIGLGLGTWFFGAVSDALAPHFGAESLRYAIYSGLGFYLVSAGLFVLAARRLHHDWVE</sequence>
<keyword evidence="3 6" id="KW-0812">Transmembrane</keyword>
<keyword evidence="9" id="KW-1185">Reference proteome</keyword>
<dbReference type="HOGENOM" id="CLU_001265_5_12_5"/>
<feature type="transmembrane region" description="Helical" evidence="6">
    <location>
        <begin position="321"/>
        <end position="345"/>
    </location>
</feature>
<dbReference type="AlphaFoldDB" id="B4RE73"/>
<feature type="transmembrane region" description="Helical" evidence="6">
    <location>
        <begin position="145"/>
        <end position="165"/>
    </location>
</feature>
<feature type="transmembrane region" description="Helical" evidence="6">
    <location>
        <begin position="295"/>
        <end position="315"/>
    </location>
</feature>
<feature type="domain" description="Major facilitator superfamily (MFS) profile" evidence="7">
    <location>
        <begin position="16"/>
        <end position="417"/>
    </location>
</feature>
<accession>B4RE73</accession>
<dbReference type="eggNOG" id="COG2271">
    <property type="taxonomic scope" value="Bacteria"/>
</dbReference>
<protein>
    <submittedName>
        <fullName evidence="8">Major facilitator family transporter</fullName>
    </submittedName>
</protein>
<feature type="transmembrane region" description="Helical" evidence="6">
    <location>
        <begin position="87"/>
        <end position="108"/>
    </location>
</feature>
<dbReference type="PROSITE" id="PS50850">
    <property type="entry name" value="MFS"/>
    <property type="match status" value="1"/>
</dbReference>
<dbReference type="OrthoDB" id="7497327at2"/>
<dbReference type="SUPFAM" id="SSF103473">
    <property type="entry name" value="MFS general substrate transporter"/>
    <property type="match status" value="1"/>
</dbReference>
<organism evidence="8 9">
    <name type="scientific">Phenylobacterium zucineum (strain HLK1)</name>
    <dbReference type="NCBI Taxonomy" id="450851"/>
    <lineage>
        <taxon>Bacteria</taxon>
        <taxon>Pseudomonadati</taxon>
        <taxon>Pseudomonadota</taxon>
        <taxon>Alphaproteobacteria</taxon>
        <taxon>Caulobacterales</taxon>
        <taxon>Caulobacteraceae</taxon>
        <taxon>Phenylobacterium</taxon>
    </lineage>
</organism>
<feature type="transmembrane region" description="Helical" evidence="6">
    <location>
        <begin position="357"/>
        <end position="377"/>
    </location>
</feature>
<evidence type="ECO:0000256" key="5">
    <source>
        <dbReference type="ARBA" id="ARBA00023136"/>
    </source>
</evidence>
<evidence type="ECO:0000256" key="1">
    <source>
        <dbReference type="ARBA" id="ARBA00004141"/>
    </source>
</evidence>
<gene>
    <name evidence="8" type="ordered locus">PHZ_c2095</name>
</gene>
<proteinExistence type="predicted"/>
<dbReference type="InterPro" id="IPR044770">
    <property type="entry name" value="MFS_spinster-like"/>
</dbReference>
<keyword evidence="2" id="KW-0813">Transport</keyword>
<evidence type="ECO:0000256" key="2">
    <source>
        <dbReference type="ARBA" id="ARBA00022448"/>
    </source>
</evidence>
<reference evidence="8 9" key="1">
    <citation type="journal article" date="2008" name="BMC Genomics">
        <title>Complete genome of Phenylobacterium zucineum - a novel facultative intracellular bacterium isolated from human erythroleukemia cell line K562.</title>
        <authorList>
            <person name="Luo Y."/>
            <person name="Xu X."/>
            <person name="Ding Z."/>
            <person name="Liu Z."/>
            <person name="Zhang B."/>
            <person name="Yan Z."/>
            <person name="Sun J."/>
            <person name="Hu S."/>
            <person name="Hu X."/>
        </authorList>
    </citation>
    <scope>NUCLEOTIDE SEQUENCE [LARGE SCALE GENOMIC DNA]</scope>
    <source>
        <strain evidence="8 9">HLK1</strain>
    </source>
</reference>
<feature type="transmembrane region" description="Helical" evidence="6">
    <location>
        <begin position="225"/>
        <end position="244"/>
    </location>
</feature>
<dbReference type="STRING" id="450851.PHZ_c2095"/>
<dbReference type="PANTHER" id="PTHR23505:SF79">
    <property type="entry name" value="PROTEIN SPINSTER"/>
    <property type="match status" value="1"/>
</dbReference>
<keyword evidence="4 6" id="KW-1133">Transmembrane helix</keyword>
<evidence type="ECO:0000256" key="6">
    <source>
        <dbReference type="SAM" id="Phobius"/>
    </source>
</evidence>
<evidence type="ECO:0000313" key="8">
    <source>
        <dbReference type="EMBL" id="ACG78506.1"/>
    </source>
</evidence>
<feature type="transmembrane region" description="Helical" evidence="6">
    <location>
        <begin position="171"/>
        <end position="191"/>
    </location>
</feature>
<dbReference type="EMBL" id="CP000747">
    <property type="protein sequence ID" value="ACG78506.1"/>
    <property type="molecule type" value="Genomic_DNA"/>
</dbReference>
<dbReference type="InterPro" id="IPR011701">
    <property type="entry name" value="MFS"/>
</dbReference>
<dbReference type="RefSeq" id="WP_012522648.1">
    <property type="nucleotide sequence ID" value="NC_011144.1"/>
</dbReference>
<comment type="subcellular location">
    <subcellularLocation>
        <location evidence="1">Membrane</location>
        <topology evidence="1">Multi-pass membrane protein</topology>
    </subcellularLocation>
</comment>
<dbReference type="Gene3D" id="1.20.1250.20">
    <property type="entry name" value="MFS general substrate transporter like domains"/>
    <property type="match status" value="2"/>
</dbReference>